<keyword evidence="3" id="KW-1185">Reference proteome</keyword>
<feature type="region of interest" description="Disordered" evidence="1">
    <location>
        <begin position="228"/>
        <end position="327"/>
    </location>
</feature>
<accession>A0ABQ6NCJ1</accession>
<feature type="compositionally biased region" description="Low complexity" evidence="1">
    <location>
        <begin position="148"/>
        <end position="164"/>
    </location>
</feature>
<feature type="region of interest" description="Disordered" evidence="1">
    <location>
        <begin position="1"/>
        <end position="78"/>
    </location>
</feature>
<name>A0ABQ6NCJ1_9STRA</name>
<gene>
    <name evidence="2" type="ORF">TeGR_g10798</name>
</gene>
<comment type="caution">
    <text evidence="2">The sequence shown here is derived from an EMBL/GenBank/DDBJ whole genome shotgun (WGS) entry which is preliminary data.</text>
</comment>
<feature type="region of interest" description="Disordered" evidence="1">
    <location>
        <begin position="106"/>
        <end position="189"/>
    </location>
</feature>
<sequence length="327" mass="35120">AAARKERAAQEAAARKERAAQARARKEAARPRPSPAPARAPPPRPPARAPKGVPDFRVNRDGTVTGRIYGSPSYYDGDSVTTSLIPGAREADTVVTTASRSRYFLSSQKTPGGVKGGAPARELAREPARETEQRSVLGGFLKDMYEDTSSSSSSSNSSITSESTDGISGREFPSHPMRSGTSDTSSLTNSGESCFFGCSNLLPPVLEMENPHAYSPMPAQHRLAPALEPENPHAYNPMPQHWHARQDEHELAPLQHQHAPQDELSLTSPLRVARESRPTNVSSDSEAGCVVDFSDWLDDLVPGEEDGGGGDNNKAPKRDLAEQCSVS</sequence>
<feature type="compositionally biased region" description="Basic and acidic residues" evidence="1">
    <location>
        <begin position="1"/>
        <end position="30"/>
    </location>
</feature>
<organism evidence="2 3">
    <name type="scientific">Tetraparma gracilis</name>
    <dbReference type="NCBI Taxonomy" id="2962635"/>
    <lineage>
        <taxon>Eukaryota</taxon>
        <taxon>Sar</taxon>
        <taxon>Stramenopiles</taxon>
        <taxon>Ochrophyta</taxon>
        <taxon>Bolidophyceae</taxon>
        <taxon>Parmales</taxon>
        <taxon>Triparmaceae</taxon>
        <taxon>Tetraparma</taxon>
    </lineage>
</organism>
<proteinExistence type="predicted"/>
<feature type="compositionally biased region" description="Pro residues" evidence="1">
    <location>
        <begin position="32"/>
        <end position="48"/>
    </location>
</feature>
<evidence type="ECO:0000313" key="3">
    <source>
        <dbReference type="Proteomes" id="UP001165060"/>
    </source>
</evidence>
<reference evidence="2 3" key="1">
    <citation type="journal article" date="2023" name="Commun. Biol.">
        <title>Genome analysis of Parmales, the sister group of diatoms, reveals the evolutionary specialization of diatoms from phago-mixotrophs to photoautotrophs.</title>
        <authorList>
            <person name="Ban H."/>
            <person name="Sato S."/>
            <person name="Yoshikawa S."/>
            <person name="Yamada K."/>
            <person name="Nakamura Y."/>
            <person name="Ichinomiya M."/>
            <person name="Sato N."/>
            <person name="Blanc-Mathieu R."/>
            <person name="Endo H."/>
            <person name="Kuwata A."/>
            <person name="Ogata H."/>
        </authorList>
    </citation>
    <scope>NUCLEOTIDE SEQUENCE [LARGE SCALE GENOMIC DNA]</scope>
</reference>
<protein>
    <submittedName>
        <fullName evidence="2">Uncharacterized protein</fullName>
    </submittedName>
</protein>
<evidence type="ECO:0000256" key="1">
    <source>
        <dbReference type="SAM" id="MobiDB-lite"/>
    </source>
</evidence>
<dbReference type="EMBL" id="BRYB01006825">
    <property type="protein sequence ID" value="GMI57617.1"/>
    <property type="molecule type" value="Genomic_DNA"/>
</dbReference>
<feature type="compositionally biased region" description="Basic and acidic residues" evidence="1">
    <location>
        <begin position="122"/>
        <end position="133"/>
    </location>
</feature>
<evidence type="ECO:0000313" key="2">
    <source>
        <dbReference type="EMBL" id="GMI57617.1"/>
    </source>
</evidence>
<feature type="non-terminal residue" evidence="2">
    <location>
        <position position="1"/>
    </location>
</feature>
<dbReference type="Proteomes" id="UP001165060">
    <property type="component" value="Unassembled WGS sequence"/>
</dbReference>
<feature type="compositionally biased region" description="Polar residues" evidence="1">
    <location>
        <begin position="179"/>
        <end position="189"/>
    </location>
</feature>
<feature type="compositionally biased region" description="Acidic residues" evidence="1">
    <location>
        <begin position="295"/>
        <end position="308"/>
    </location>
</feature>